<feature type="domain" description="HTH gntR-type" evidence="4">
    <location>
        <begin position="13"/>
        <end position="80"/>
    </location>
</feature>
<dbReference type="Pfam" id="PF07729">
    <property type="entry name" value="FCD"/>
    <property type="match status" value="1"/>
</dbReference>
<dbReference type="GO" id="GO:0003700">
    <property type="term" value="F:DNA-binding transcription factor activity"/>
    <property type="evidence" value="ECO:0007669"/>
    <property type="project" value="InterPro"/>
</dbReference>
<proteinExistence type="predicted"/>
<comment type="caution">
    <text evidence="5">The sequence shown here is derived from an EMBL/GenBank/DDBJ whole genome shotgun (WGS) entry which is preliminary data.</text>
</comment>
<dbReference type="SUPFAM" id="SSF46785">
    <property type="entry name" value="Winged helix' DNA-binding domain"/>
    <property type="match status" value="1"/>
</dbReference>
<dbReference type="InterPro" id="IPR036390">
    <property type="entry name" value="WH_DNA-bd_sf"/>
</dbReference>
<dbReference type="InterPro" id="IPR000524">
    <property type="entry name" value="Tscrpt_reg_HTH_GntR"/>
</dbReference>
<dbReference type="InterPro" id="IPR011711">
    <property type="entry name" value="GntR_C"/>
</dbReference>
<evidence type="ECO:0000259" key="4">
    <source>
        <dbReference type="PROSITE" id="PS50949"/>
    </source>
</evidence>
<keyword evidence="6" id="KW-1185">Reference proteome</keyword>
<dbReference type="SMART" id="SM00895">
    <property type="entry name" value="FCD"/>
    <property type="match status" value="1"/>
</dbReference>
<dbReference type="Gene3D" id="1.20.120.530">
    <property type="entry name" value="GntR ligand-binding domain-like"/>
    <property type="match status" value="1"/>
</dbReference>
<dbReference type="GO" id="GO:0003677">
    <property type="term" value="F:DNA binding"/>
    <property type="evidence" value="ECO:0007669"/>
    <property type="project" value="UniProtKB-KW"/>
</dbReference>
<dbReference type="AlphaFoldDB" id="A0A941D857"/>
<dbReference type="PROSITE" id="PS50949">
    <property type="entry name" value="HTH_GNTR"/>
    <property type="match status" value="1"/>
</dbReference>
<dbReference type="InterPro" id="IPR036388">
    <property type="entry name" value="WH-like_DNA-bd_sf"/>
</dbReference>
<reference evidence="5" key="1">
    <citation type="submission" date="2021-04" db="EMBL/GenBank/DDBJ databases">
        <title>Phycicoccus avicenniae sp. nov., a novel endophytic actinomycetes isolated from branch of Avicennia mariana.</title>
        <authorList>
            <person name="Tuo L."/>
        </authorList>
    </citation>
    <scope>NUCLEOTIDE SEQUENCE</scope>
    <source>
        <strain evidence="5">BSK3Z-2</strain>
    </source>
</reference>
<dbReference type="Pfam" id="PF00392">
    <property type="entry name" value="GntR"/>
    <property type="match status" value="1"/>
</dbReference>
<evidence type="ECO:0000256" key="2">
    <source>
        <dbReference type="ARBA" id="ARBA00023125"/>
    </source>
</evidence>
<dbReference type="Proteomes" id="UP000677016">
    <property type="component" value="Unassembled WGS sequence"/>
</dbReference>
<keyword evidence="1" id="KW-0805">Transcription regulation</keyword>
<accession>A0A941D857</accession>
<protein>
    <submittedName>
        <fullName evidence="5">GntR family transcriptional regulator</fullName>
    </submittedName>
</protein>
<dbReference type="PANTHER" id="PTHR43537">
    <property type="entry name" value="TRANSCRIPTIONAL REGULATOR, GNTR FAMILY"/>
    <property type="match status" value="1"/>
</dbReference>
<dbReference type="Gene3D" id="1.10.10.10">
    <property type="entry name" value="Winged helix-like DNA-binding domain superfamily/Winged helix DNA-binding domain"/>
    <property type="match status" value="1"/>
</dbReference>
<dbReference type="EMBL" id="JAGSNF010000001">
    <property type="protein sequence ID" value="MBR7741687.1"/>
    <property type="molecule type" value="Genomic_DNA"/>
</dbReference>
<name>A0A941D857_9MICO</name>
<dbReference type="SUPFAM" id="SSF48008">
    <property type="entry name" value="GntR ligand-binding domain-like"/>
    <property type="match status" value="1"/>
</dbReference>
<gene>
    <name evidence="5" type="ORF">KC207_00060</name>
</gene>
<dbReference type="InterPro" id="IPR008920">
    <property type="entry name" value="TF_FadR/GntR_C"/>
</dbReference>
<sequence length="225" mass="24274">MTAGSPSIAVATTTLTDAVYESLRHRIATGEVPPGERVTEARVVSEYNVARPTAKACIERLVATGLLQRAAHKSATVTVLDLDDIDDLFFARFTVEDAAARRLAATGEVPRSMHEAQHALDIAGEFDDRPGLVKADIAFHSSMVRASGSERLTRMHALITGEILLTIGSHGHQKARISKVAAEHAAILEALRSRDPETASRLLRAHLDAAHERVRDAYEARAGTS</sequence>
<evidence type="ECO:0000256" key="3">
    <source>
        <dbReference type="ARBA" id="ARBA00023163"/>
    </source>
</evidence>
<keyword evidence="3" id="KW-0804">Transcription</keyword>
<evidence type="ECO:0000313" key="6">
    <source>
        <dbReference type="Proteomes" id="UP000677016"/>
    </source>
</evidence>
<evidence type="ECO:0000313" key="5">
    <source>
        <dbReference type="EMBL" id="MBR7741687.1"/>
    </source>
</evidence>
<dbReference type="PANTHER" id="PTHR43537:SF5">
    <property type="entry name" value="UXU OPERON TRANSCRIPTIONAL REGULATOR"/>
    <property type="match status" value="1"/>
</dbReference>
<keyword evidence="2" id="KW-0238">DNA-binding</keyword>
<dbReference type="SMART" id="SM00345">
    <property type="entry name" value="HTH_GNTR"/>
    <property type="match status" value="1"/>
</dbReference>
<organism evidence="5 6">
    <name type="scientific">Phycicoccus avicenniae</name>
    <dbReference type="NCBI Taxonomy" id="2828860"/>
    <lineage>
        <taxon>Bacteria</taxon>
        <taxon>Bacillati</taxon>
        <taxon>Actinomycetota</taxon>
        <taxon>Actinomycetes</taxon>
        <taxon>Micrococcales</taxon>
        <taxon>Intrasporangiaceae</taxon>
        <taxon>Phycicoccus</taxon>
    </lineage>
</organism>
<dbReference type="RefSeq" id="WP_211600762.1">
    <property type="nucleotide sequence ID" value="NZ_JAGSNF010000001.1"/>
</dbReference>
<evidence type="ECO:0000256" key="1">
    <source>
        <dbReference type="ARBA" id="ARBA00023015"/>
    </source>
</evidence>